<protein>
    <submittedName>
        <fullName evidence="2">Uncharacterized protein</fullName>
    </submittedName>
</protein>
<dbReference type="AlphaFoldDB" id="A0A397BLR0"/>
<dbReference type="VEuPathDB" id="FungiDB:H257_01165"/>
<feature type="region of interest" description="Disordered" evidence="1">
    <location>
        <begin position="161"/>
        <end position="181"/>
    </location>
</feature>
<name>A0A397BLR0_APHAT</name>
<feature type="compositionally biased region" description="Low complexity" evidence="1">
    <location>
        <begin position="162"/>
        <end position="176"/>
    </location>
</feature>
<evidence type="ECO:0000313" key="2">
    <source>
        <dbReference type="EMBL" id="RHY22013.1"/>
    </source>
</evidence>
<sequence length="203" mass="22261">MSRKERPLSRGAVASKNMPHLWSECTNEQTNQNARSGPSHAAVGFKRILTTLTNNLSVTTTAAATSKIPVFMCCVPRMSSSKVMSIPSLCHGVEPVVIPAVRGPMLSHDLKKRELVKKVTSVRKGLLHIQQCHDSHRCDKALCKSTRRLVDQYRTHACVSRSTNSLSPSNSPNSPSLEPPTSPHKCQVCMLWTLVTGNPNIIV</sequence>
<dbReference type="Proteomes" id="UP000283543">
    <property type="component" value="Unassembled WGS sequence"/>
</dbReference>
<dbReference type="Proteomes" id="UP000266239">
    <property type="component" value="Unassembled WGS sequence"/>
</dbReference>
<evidence type="ECO:0000256" key="1">
    <source>
        <dbReference type="SAM" id="MobiDB-lite"/>
    </source>
</evidence>
<evidence type="ECO:0000313" key="4">
    <source>
        <dbReference type="Proteomes" id="UP000266239"/>
    </source>
</evidence>
<gene>
    <name evidence="2" type="ORF">DYB25_009248</name>
    <name evidence="3" type="ORF">DYB34_008460</name>
</gene>
<comment type="caution">
    <text evidence="2">The sequence shown here is derived from an EMBL/GenBank/DDBJ whole genome shotgun (WGS) entry which is preliminary data.</text>
</comment>
<dbReference type="EMBL" id="QUTA01003842">
    <property type="protein sequence ID" value="RHY22013.1"/>
    <property type="molecule type" value="Genomic_DNA"/>
</dbReference>
<proteinExistence type="predicted"/>
<dbReference type="EMBL" id="QUTB01010678">
    <property type="protein sequence ID" value="RHY39208.1"/>
    <property type="molecule type" value="Genomic_DNA"/>
</dbReference>
<evidence type="ECO:0000313" key="3">
    <source>
        <dbReference type="EMBL" id="RHY39208.1"/>
    </source>
</evidence>
<reference evidence="4 5" key="1">
    <citation type="submission" date="2018-08" db="EMBL/GenBank/DDBJ databases">
        <title>Aphanomyces genome sequencing and annotation.</title>
        <authorList>
            <person name="Minardi D."/>
            <person name="Oidtmann B."/>
            <person name="Van Der Giezen M."/>
            <person name="Studholme D.J."/>
        </authorList>
    </citation>
    <scope>NUCLEOTIDE SEQUENCE [LARGE SCALE GENOMIC DNA]</scope>
    <source>
        <strain evidence="3 5">Si</strain>
        <strain evidence="2 4">Yx</strain>
    </source>
</reference>
<accession>A0A397BLR0</accession>
<organism evidence="2 4">
    <name type="scientific">Aphanomyces astaci</name>
    <name type="common">Crayfish plague agent</name>
    <dbReference type="NCBI Taxonomy" id="112090"/>
    <lineage>
        <taxon>Eukaryota</taxon>
        <taxon>Sar</taxon>
        <taxon>Stramenopiles</taxon>
        <taxon>Oomycota</taxon>
        <taxon>Saprolegniomycetes</taxon>
        <taxon>Saprolegniales</taxon>
        <taxon>Verrucalvaceae</taxon>
        <taxon>Aphanomyces</taxon>
    </lineage>
</organism>
<evidence type="ECO:0000313" key="5">
    <source>
        <dbReference type="Proteomes" id="UP000283543"/>
    </source>
</evidence>